<dbReference type="InterPro" id="IPR007038">
    <property type="entry name" value="HupE_UreJ"/>
</dbReference>
<evidence type="ECO:0000256" key="2">
    <source>
        <dbReference type="SAM" id="SignalP"/>
    </source>
</evidence>
<feature type="transmembrane region" description="Helical" evidence="1">
    <location>
        <begin position="39"/>
        <end position="59"/>
    </location>
</feature>
<feature type="transmembrane region" description="Helical" evidence="1">
    <location>
        <begin position="144"/>
        <end position="164"/>
    </location>
</feature>
<evidence type="ECO:0000313" key="4">
    <source>
        <dbReference type="Proteomes" id="UP000577362"/>
    </source>
</evidence>
<keyword evidence="1" id="KW-0812">Transmembrane</keyword>
<dbReference type="Pfam" id="PF04955">
    <property type="entry name" value="HupE_UreJ"/>
    <property type="match status" value="1"/>
</dbReference>
<dbReference type="AlphaFoldDB" id="A0A840C220"/>
<keyword evidence="1" id="KW-1133">Transmembrane helix</keyword>
<name>A0A840C220_9HYPH</name>
<evidence type="ECO:0000313" key="3">
    <source>
        <dbReference type="EMBL" id="MBB4019911.1"/>
    </source>
</evidence>
<keyword evidence="2" id="KW-0732">Signal</keyword>
<keyword evidence="4" id="KW-1185">Reference proteome</keyword>
<reference evidence="3 4" key="1">
    <citation type="submission" date="2020-08" db="EMBL/GenBank/DDBJ databases">
        <title>Genomic Encyclopedia of Type Strains, Phase IV (KMG-IV): sequencing the most valuable type-strain genomes for metagenomic binning, comparative biology and taxonomic classification.</title>
        <authorList>
            <person name="Goeker M."/>
        </authorList>
    </citation>
    <scope>NUCLEOTIDE SEQUENCE [LARGE SCALE GENOMIC DNA]</scope>
    <source>
        <strain evidence="3 4">DSM 103737</strain>
    </source>
</reference>
<feature type="transmembrane region" description="Helical" evidence="1">
    <location>
        <begin position="66"/>
        <end position="85"/>
    </location>
</feature>
<dbReference type="EMBL" id="JACIEN010000009">
    <property type="protein sequence ID" value="MBB4019911.1"/>
    <property type="molecule type" value="Genomic_DNA"/>
</dbReference>
<protein>
    <submittedName>
        <fullName evidence="3">Urease accessory protein</fullName>
    </submittedName>
</protein>
<comment type="caution">
    <text evidence="3">The sequence shown here is derived from an EMBL/GenBank/DDBJ whole genome shotgun (WGS) entry which is preliminary data.</text>
</comment>
<dbReference type="Proteomes" id="UP000577362">
    <property type="component" value="Unassembled WGS sequence"/>
</dbReference>
<feature type="signal peptide" evidence="2">
    <location>
        <begin position="1"/>
        <end position="23"/>
    </location>
</feature>
<dbReference type="RefSeq" id="WP_183318733.1">
    <property type="nucleotide sequence ID" value="NZ_JACIEN010000009.1"/>
</dbReference>
<dbReference type="PIRSF" id="PIRSF016919">
    <property type="entry name" value="HupE_UreJ"/>
    <property type="match status" value="1"/>
</dbReference>
<feature type="transmembrane region" description="Helical" evidence="1">
    <location>
        <begin position="116"/>
        <end position="132"/>
    </location>
</feature>
<evidence type="ECO:0000256" key="1">
    <source>
        <dbReference type="SAM" id="Phobius"/>
    </source>
</evidence>
<feature type="chain" id="PRO_5033048613" evidence="2">
    <location>
        <begin position="24"/>
        <end position="194"/>
    </location>
</feature>
<gene>
    <name evidence="3" type="ORF">GGR16_004971</name>
</gene>
<proteinExistence type="predicted"/>
<keyword evidence="1" id="KW-0472">Membrane</keyword>
<sequence length="194" mass="18701">MPTRTARLAALGVLALAASPALAHTGAGAAASFMDGFLHPLGGLDHVLAMVAVGLWAGVSGGRAVWSYPLAFLSFMVVGGLFGIADVGLPAVETGIALSVVVLGAALAFGLKLPAAAGAALVAAFAVFHGHAHGAEMAAGADAAGYAVGFVAATALLHGIGIGLSPRAVPRLPLMATRAAGGAIALAGIGLLVL</sequence>
<feature type="transmembrane region" description="Helical" evidence="1">
    <location>
        <begin position="176"/>
        <end position="193"/>
    </location>
</feature>
<organism evidence="3 4">
    <name type="scientific">Chelatococcus caeni</name>
    <dbReference type="NCBI Taxonomy" id="1348468"/>
    <lineage>
        <taxon>Bacteria</taxon>
        <taxon>Pseudomonadati</taxon>
        <taxon>Pseudomonadota</taxon>
        <taxon>Alphaproteobacteria</taxon>
        <taxon>Hyphomicrobiales</taxon>
        <taxon>Chelatococcaceae</taxon>
        <taxon>Chelatococcus</taxon>
    </lineage>
</organism>
<accession>A0A840C220</accession>